<name>A0A6P8X5H1_DROAB</name>
<feature type="binding site" evidence="1">
    <location>
        <position position="75"/>
    </location>
    <ligand>
        <name>Zn(2+)</name>
        <dbReference type="ChEBI" id="CHEBI:29105"/>
    </ligand>
</feature>
<keyword evidence="1" id="KW-0479">Metal-binding</keyword>
<dbReference type="Proteomes" id="UP000515160">
    <property type="component" value="Chromosome 3"/>
</dbReference>
<dbReference type="RefSeq" id="XP_034108299.1">
    <property type="nucleotide sequence ID" value="XM_034252408.2"/>
</dbReference>
<organism evidence="3 4">
    <name type="scientific">Drosophila albomicans</name>
    <name type="common">Fruit fly</name>
    <dbReference type="NCBI Taxonomy" id="7291"/>
    <lineage>
        <taxon>Eukaryota</taxon>
        <taxon>Metazoa</taxon>
        <taxon>Ecdysozoa</taxon>
        <taxon>Arthropoda</taxon>
        <taxon>Hexapoda</taxon>
        <taxon>Insecta</taxon>
        <taxon>Pterygota</taxon>
        <taxon>Neoptera</taxon>
        <taxon>Endopterygota</taxon>
        <taxon>Diptera</taxon>
        <taxon>Brachycera</taxon>
        <taxon>Muscomorpha</taxon>
        <taxon>Ephydroidea</taxon>
        <taxon>Drosophilidae</taxon>
        <taxon>Drosophila</taxon>
    </lineage>
</organism>
<feature type="binding site" evidence="1">
    <location>
        <position position="78"/>
    </location>
    <ligand>
        <name>Zn(2+)</name>
        <dbReference type="ChEBI" id="CHEBI:29105"/>
    </ligand>
</feature>
<dbReference type="SUPFAM" id="SSF57716">
    <property type="entry name" value="Glucocorticoid receptor-like (DNA-binding domain)"/>
    <property type="match status" value="1"/>
</dbReference>
<evidence type="ECO:0000259" key="2">
    <source>
        <dbReference type="PROSITE" id="PS51915"/>
    </source>
</evidence>
<evidence type="ECO:0000313" key="4">
    <source>
        <dbReference type="RefSeq" id="XP_034108299.1"/>
    </source>
</evidence>
<dbReference type="GO" id="GO:0005634">
    <property type="term" value="C:nucleus"/>
    <property type="evidence" value="ECO:0007669"/>
    <property type="project" value="InterPro"/>
</dbReference>
<feature type="domain" description="ZAD" evidence="2">
    <location>
        <begin position="24"/>
        <end position="102"/>
    </location>
</feature>
<dbReference type="AlphaFoldDB" id="A0A6P8X5H1"/>
<protein>
    <submittedName>
        <fullName evidence="4">Uncharacterized protein LOC117570638</fullName>
    </submittedName>
</protein>
<proteinExistence type="predicted"/>
<evidence type="ECO:0000313" key="3">
    <source>
        <dbReference type="Proteomes" id="UP000515160"/>
    </source>
</evidence>
<feature type="binding site" evidence="1">
    <location>
        <position position="26"/>
    </location>
    <ligand>
        <name>Zn(2+)</name>
        <dbReference type="ChEBI" id="CHEBI:29105"/>
    </ligand>
</feature>
<keyword evidence="3" id="KW-1185">Reference proteome</keyword>
<dbReference type="Gene3D" id="3.40.1800.20">
    <property type="match status" value="1"/>
</dbReference>
<evidence type="ECO:0000256" key="1">
    <source>
        <dbReference type="PROSITE-ProRule" id="PRU01263"/>
    </source>
</evidence>
<dbReference type="PROSITE" id="PS51915">
    <property type="entry name" value="ZAD"/>
    <property type="match status" value="1"/>
</dbReference>
<gene>
    <name evidence="4" type="primary">LOC117570638</name>
</gene>
<dbReference type="InterPro" id="IPR012934">
    <property type="entry name" value="Znf_AD"/>
</dbReference>
<dbReference type="Pfam" id="PF07776">
    <property type="entry name" value="zf-AD"/>
    <property type="match status" value="1"/>
</dbReference>
<accession>A0A6P8X5H1</accession>
<sequence length="158" mass="18408">MFRNSAKMTTKITVDKLKEVDVTNSCRICKCRGNDDLQNRVKLRPLFNGRRLTRIIANTIHIEIKDLPGLPRFVCEHCLKLLKTFSVFQVDFRRSEEDFKMALEARKHSHMDALIEFSNSIEMEKQLDNDQKNAALVTNFLKKSHKKTNKPKSTLDND</sequence>
<dbReference type="GO" id="GO:0008270">
    <property type="term" value="F:zinc ion binding"/>
    <property type="evidence" value="ECO:0007669"/>
    <property type="project" value="UniProtKB-UniRule"/>
</dbReference>
<keyword evidence="1" id="KW-0862">Zinc</keyword>
<dbReference type="SMART" id="SM00868">
    <property type="entry name" value="zf-AD"/>
    <property type="match status" value="1"/>
</dbReference>
<reference evidence="4" key="1">
    <citation type="submission" date="2025-08" db="UniProtKB">
        <authorList>
            <consortium name="RefSeq"/>
        </authorList>
    </citation>
    <scope>IDENTIFICATION</scope>
    <source>
        <strain evidence="4">15112-1751.03</strain>
        <tissue evidence="4">Whole Adult</tissue>
    </source>
</reference>
<dbReference type="OrthoDB" id="7855273at2759"/>
<dbReference type="GeneID" id="117570638"/>
<feature type="binding site" evidence="1">
    <location>
        <position position="29"/>
    </location>
    <ligand>
        <name>Zn(2+)</name>
        <dbReference type="ChEBI" id="CHEBI:29105"/>
    </ligand>
</feature>
<keyword evidence="1" id="KW-0863">Zinc-finger</keyword>